<keyword evidence="3" id="KW-0808">Transferase</keyword>
<dbReference type="GO" id="GO:0004674">
    <property type="term" value="F:protein serine/threonine kinase activity"/>
    <property type="evidence" value="ECO:0007669"/>
    <property type="project" value="UniProtKB-KW"/>
</dbReference>
<evidence type="ECO:0000256" key="3">
    <source>
        <dbReference type="ARBA" id="ARBA00022679"/>
    </source>
</evidence>
<evidence type="ECO:0000256" key="4">
    <source>
        <dbReference type="ARBA" id="ARBA00022741"/>
    </source>
</evidence>
<reference evidence="10" key="1">
    <citation type="journal article" date="2023" name="G3 (Bethesda)">
        <title>Whole genome assembly and annotation of the endangered Caribbean coral Acropora cervicornis.</title>
        <authorList>
            <person name="Selwyn J.D."/>
            <person name="Vollmer S.V."/>
        </authorList>
    </citation>
    <scope>NUCLEOTIDE SEQUENCE</scope>
    <source>
        <strain evidence="10">K2</strain>
    </source>
</reference>
<evidence type="ECO:0000313" key="10">
    <source>
        <dbReference type="EMBL" id="KAK2567806.1"/>
    </source>
</evidence>
<feature type="compositionally biased region" description="Basic and acidic residues" evidence="9">
    <location>
        <begin position="135"/>
        <end position="157"/>
    </location>
</feature>
<keyword evidence="5 10" id="KW-0418">Kinase</keyword>
<comment type="catalytic activity">
    <reaction evidence="7">
        <text>L-threonyl-[protein] + ATP = O-phospho-L-threonyl-[protein] + ADP + H(+)</text>
        <dbReference type="Rhea" id="RHEA:46608"/>
        <dbReference type="Rhea" id="RHEA-COMP:11060"/>
        <dbReference type="Rhea" id="RHEA-COMP:11605"/>
        <dbReference type="ChEBI" id="CHEBI:15378"/>
        <dbReference type="ChEBI" id="CHEBI:30013"/>
        <dbReference type="ChEBI" id="CHEBI:30616"/>
        <dbReference type="ChEBI" id="CHEBI:61977"/>
        <dbReference type="ChEBI" id="CHEBI:456216"/>
        <dbReference type="EC" id="2.7.11.1"/>
    </reaction>
</comment>
<feature type="region of interest" description="Disordered" evidence="9">
    <location>
        <begin position="84"/>
        <end position="164"/>
    </location>
</feature>
<keyword evidence="11" id="KW-1185">Reference proteome</keyword>
<dbReference type="InterPro" id="IPR011009">
    <property type="entry name" value="Kinase-like_dom_sf"/>
</dbReference>
<sequence length="204" mass="23608">MFFNRGSYPPIPYKYSADIRGLVAQLLKRNAHDRPSINSVLKKPFIQKRIEKFLTQDVMADEFSHTVIHRKPLGVIGQQRMLPAKPVKQVHAPQRYSDPKAKYGVSVAKKRPAPAKKPSSGDAASKPSSRPSNGGHEKPAADRKKEPDARERRRKEMMQNQERMYQDYLKKVQQQRWERQQREQINKAREQAWKNTLNVGISPE</sequence>
<comment type="catalytic activity">
    <reaction evidence="8">
        <text>L-seryl-[protein] + ATP = O-phospho-L-seryl-[protein] + ADP + H(+)</text>
        <dbReference type="Rhea" id="RHEA:17989"/>
        <dbReference type="Rhea" id="RHEA-COMP:9863"/>
        <dbReference type="Rhea" id="RHEA-COMP:11604"/>
        <dbReference type="ChEBI" id="CHEBI:15378"/>
        <dbReference type="ChEBI" id="CHEBI:29999"/>
        <dbReference type="ChEBI" id="CHEBI:30616"/>
        <dbReference type="ChEBI" id="CHEBI:83421"/>
        <dbReference type="ChEBI" id="CHEBI:456216"/>
        <dbReference type="EC" id="2.7.11.1"/>
    </reaction>
</comment>
<dbReference type="InterPro" id="IPR051131">
    <property type="entry name" value="NEK_Ser/Thr_kinase_NIMA"/>
</dbReference>
<dbReference type="SUPFAM" id="SSF56112">
    <property type="entry name" value="Protein kinase-like (PK-like)"/>
    <property type="match status" value="1"/>
</dbReference>
<name>A0AAD9QUT3_ACRCE</name>
<evidence type="ECO:0000256" key="8">
    <source>
        <dbReference type="ARBA" id="ARBA00048679"/>
    </source>
</evidence>
<evidence type="ECO:0000256" key="2">
    <source>
        <dbReference type="ARBA" id="ARBA00022527"/>
    </source>
</evidence>
<evidence type="ECO:0000313" key="11">
    <source>
        <dbReference type="Proteomes" id="UP001249851"/>
    </source>
</evidence>
<organism evidence="10 11">
    <name type="scientific">Acropora cervicornis</name>
    <name type="common">Staghorn coral</name>
    <dbReference type="NCBI Taxonomy" id="6130"/>
    <lineage>
        <taxon>Eukaryota</taxon>
        <taxon>Metazoa</taxon>
        <taxon>Cnidaria</taxon>
        <taxon>Anthozoa</taxon>
        <taxon>Hexacorallia</taxon>
        <taxon>Scleractinia</taxon>
        <taxon>Astrocoeniina</taxon>
        <taxon>Acroporidae</taxon>
        <taxon>Acropora</taxon>
    </lineage>
</organism>
<keyword evidence="2" id="KW-0723">Serine/threonine-protein kinase</keyword>
<protein>
    <recommendedName>
        <fullName evidence="1">non-specific serine/threonine protein kinase</fullName>
        <ecNumber evidence="1">2.7.11.1</ecNumber>
    </recommendedName>
</protein>
<dbReference type="PANTHER" id="PTHR44899:SF3">
    <property type="entry name" value="SERINE_THREONINE-PROTEIN KINASE NEK1"/>
    <property type="match status" value="1"/>
</dbReference>
<evidence type="ECO:0000256" key="9">
    <source>
        <dbReference type="SAM" id="MobiDB-lite"/>
    </source>
</evidence>
<evidence type="ECO:0000256" key="1">
    <source>
        <dbReference type="ARBA" id="ARBA00012513"/>
    </source>
</evidence>
<gene>
    <name evidence="10" type="ORF">P5673_007680</name>
</gene>
<feature type="non-terminal residue" evidence="10">
    <location>
        <position position="1"/>
    </location>
</feature>
<evidence type="ECO:0000256" key="6">
    <source>
        <dbReference type="ARBA" id="ARBA00022840"/>
    </source>
</evidence>
<dbReference type="EMBL" id="JARQWQ010000013">
    <property type="protein sequence ID" value="KAK2567806.1"/>
    <property type="molecule type" value="Genomic_DNA"/>
</dbReference>
<evidence type="ECO:0000256" key="5">
    <source>
        <dbReference type="ARBA" id="ARBA00022777"/>
    </source>
</evidence>
<dbReference type="GO" id="GO:0005524">
    <property type="term" value="F:ATP binding"/>
    <property type="evidence" value="ECO:0007669"/>
    <property type="project" value="UniProtKB-KW"/>
</dbReference>
<keyword evidence="4" id="KW-0547">Nucleotide-binding</keyword>
<dbReference type="AlphaFoldDB" id="A0AAD9QUT3"/>
<evidence type="ECO:0000256" key="7">
    <source>
        <dbReference type="ARBA" id="ARBA00047899"/>
    </source>
</evidence>
<comment type="caution">
    <text evidence="10">The sequence shown here is derived from an EMBL/GenBank/DDBJ whole genome shotgun (WGS) entry which is preliminary data.</text>
</comment>
<dbReference type="Gene3D" id="1.10.510.10">
    <property type="entry name" value="Transferase(Phosphotransferase) domain 1"/>
    <property type="match status" value="1"/>
</dbReference>
<dbReference type="PANTHER" id="PTHR44899">
    <property type="entry name" value="CAMK FAMILY PROTEIN KINASE"/>
    <property type="match status" value="1"/>
</dbReference>
<reference evidence="10" key="2">
    <citation type="journal article" date="2023" name="Science">
        <title>Genomic signatures of disease resistance in endangered staghorn corals.</title>
        <authorList>
            <person name="Vollmer S.V."/>
            <person name="Selwyn J.D."/>
            <person name="Despard B.A."/>
            <person name="Roesel C.L."/>
        </authorList>
    </citation>
    <scope>NUCLEOTIDE SEQUENCE</scope>
    <source>
        <strain evidence="10">K2</strain>
    </source>
</reference>
<dbReference type="EC" id="2.7.11.1" evidence="1"/>
<keyword evidence="6" id="KW-0067">ATP-binding</keyword>
<dbReference type="Proteomes" id="UP001249851">
    <property type="component" value="Unassembled WGS sequence"/>
</dbReference>
<proteinExistence type="predicted"/>
<accession>A0AAD9QUT3</accession>